<reference evidence="2" key="1">
    <citation type="submission" date="2017-12" db="EMBL/GenBank/DDBJ databases">
        <title>Improved Draft Genome Sequence of Microcystis aeruginosa NIES-298, a Microcystin-Producing Cyanobacterium from Lake Kasumigaura, Japan.</title>
        <authorList>
            <person name="Yamaguchi H."/>
            <person name="Suzuki S."/>
            <person name="Kawachi M."/>
        </authorList>
    </citation>
    <scope>NUCLEOTIDE SEQUENCE [LARGE SCALE GENOMIC DNA]</scope>
    <source>
        <strain evidence="2">NIES-298</strain>
    </source>
</reference>
<gene>
    <name evidence="1" type="ORF">BGM30_31460</name>
</gene>
<dbReference type="EMBL" id="BEYQ01000010">
    <property type="protein sequence ID" value="GBD54053.1"/>
    <property type="molecule type" value="Genomic_DNA"/>
</dbReference>
<sequence>MGAMPGGAERVYNFEAMRKRVAEQAQAYFEPQLAELGLSRSQIETQSLEELRQSLESINEAIKNPQSFGVFSFRAQADASLIITSKQRAQLEVGILPLLLDRKKLILERIKTLSANEKIENIHDLINRVGDEEVKKYLEKELNALKVEAQQLREQSKEVEREQNQERIRSQAELTRLSVEIFERRSKVWFSLLERESAATIIGGLMLMVIMIAQVAAIFWTKSTLPEILNNAFLIILGYFFGQSTNRKEAQKSIKPDNEE</sequence>
<accession>A0A2H6BV26</accession>
<name>A0A2H6BV26_MICAE</name>
<protein>
    <submittedName>
        <fullName evidence="1">Uncharacterized protein</fullName>
    </submittedName>
</protein>
<comment type="caution">
    <text evidence="1">The sequence shown here is derived from an EMBL/GenBank/DDBJ whole genome shotgun (WGS) entry which is preliminary data.</text>
</comment>
<dbReference type="RefSeq" id="WP_103112776.1">
    <property type="nucleotide sequence ID" value="NZ_BEIU01000006.1"/>
</dbReference>
<dbReference type="Proteomes" id="UP000236321">
    <property type="component" value="Unassembled WGS sequence"/>
</dbReference>
<evidence type="ECO:0000313" key="2">
    <source>
        <dbReference type="Proteomes" id="UP000236321"/>
    </source>
</evidence>
<evidence type="ECO:0000313" key="1">
    <source>
        <dbReference type="EMBL" id="GBD54053.1"/>
    </source>
</evidence>
<dbReference type="AlphaFoldDB" id="A0A2H6BV26"/>
<proteinExistence type="predicted"/>
<organism evidence="1 2">
    <name type="scientific">Microcystis aeruginosa NIES-298</name>
    <dbReference type="NCBI Taxonomy" id="449468"/>
    <lineage>
        <taxon>Bacteria</taxon>
        <taxon>Bacillati</taxon>
        <taxon>Cyanobacteriota</taxon>
        <taxon>Cyanophyceae</taxon>
        <taxon>Oscillatoriophycideae</taxon>
        <taxon>Chroococcales</taxon>
        <taxon>Microcystaceae</taxon>
        <taxon>Microcystis</taxon>
    </lineage>
</organism>